<evidence type="ECO:0000256" key="1">
    <source>
        <dbReference type="SAM" id="MobiDB-lite"/>
    </source>
</evidence>
<evidence type="ECO:0000313" key="3">
    <source>
        <dbReference type="Proteomes" id="UP001141806"/>
    </source>
</evidence>
<organism evidence="2 3">
    <name type="scientific">Protea cynaroides</name>
    <dbReference type="NCBI Taxonomy" id="273540"/>
    <lineage>
        <taxon>Eukaryota</taxon>
        <taxon>Viridiplantae</taxon>
        <taxon>Streptophyta</taxon>
        <taxon>Embryophyta</taxon>
        <taxon>Tracheophyta</taxon>
        <taxon>Spermatophyta</taxon>
        <taxon>Magnoliopsida</taxon>
        <taxon>Proteales</taxon>
        <taxon>Proteaceae</taxon>
        <taxon>Protea</taxon>
    </lineage>
</organism>
<comment type="caution">
    <text evidence="2">The sequence shown here is derived from an EMBL/GenBank/DDBJ whole genome shotgun (WGS) entry which is preliminary data.</text>
</comment>
<proteinExistence type="predicted"/>
<gene>
    <name evidence="2" type="ORF">NE237_015530</name>
</gene>
<name>A0A9Q0KEE3_9MAGN</name>
<feature type="compositionally biased region" description="Basic residues" evidence="1">
    <location>
        <begin position="72"/>
        <end position="82"/>
    </location>
</feature>
<reference evidence="2" key="1">
    <citation type="journal article" date="2023" name="Plant J.">
        <title>The genome of the king protea, Protea cynaroides.</title>
        <authorList>
            <person name="Chang J."/>
            <person name="Duong T.A."/>
            <person name="Schoeman C."/>
            <person name="Ma X."/>
            <person name="Roodt D."/>
            <person name="Barker N."/>
            <person name="Li Z."/>
            <person name="Van de Peer Y."/>
            <person name="Mizrachi E."/>
        </authorList>
    </citation>
    <scope>NUCLEOTIDE SEQUENCE</scope>
    <source>
        <tissue evidence="2">Young leaves</tissue>
    </source>
</reference>
<feature type="region of interest" description="Disordered" evidence="1">
    <location>
        <begin position="72"/>
        <end position="102"/>
    </location>
</feature>
<dbReference type="Proteomes" id="UP001141806">
    <property type="component" value="Unassembled WGS sequence"/>
</dbReference>
<dbReference type="PANTHER" id="PTHR36751">
    <property type="entry name" value="F3E22.8 PROTEIN"/>
    <property type="match status" value="1"/>
</dbReference>
<sequence>MEVSAIADAIAVTTTHTIGFENFIIRRHYFNSILCGSSTEPSNAIGLLSISAVIAPPAVRSNSYRTAPRKFTRHMKRTRRRTSTGDSEDGEEDGFFGDGDDGPFGGGRCGGSGGRGFDGYGGSDWEESSYSSSSDPALGFFYEVICWIALSNCLHFSFKKLVRIVADWIGDSSREKVPMRLASMC</sequence>
<keyword evidence="3" id="KW-1185">Reference proteome</keyword>
<dbReference type="AlphaFoldDB" id="A0A9Q0KEE3"/>
<feature type="compositionally biased region" description="Acidic residues" evidence="1">
    <location>
        <begin position="86"/>
        <end position="101"/>
    </location>
</feature>
<dbReference type="OrthoDB" id="1914074at2759"/>
<protein>
    <submittedName>
        <fullName evidence="2">Uncharacterized protein</fullName>
    </submittedName>
</protein>
<accession>A0A9Q0KEE3</accession>
<dbReference type="PANTHER" id="PTHR36751:SF1">
    <property type="entry name" value="F3E22.8 PROTEIN"/>
    <property type="match status" value="1"/>
</dbReference>
<evidence type="ECO:0000313" key="2">
    <source>
        <dbReference type="EMBL" id="KAJ4968829.1"/>
    </source>
</evidence>
<dbReference type="EMBL" id="JAMYWD010000006">
    <property type="protein sequence ID" value="KAJ4968829.1"/>
    <property type="molecule type" value="Genomic_DNA"/>
</dbReference>